<dbReference type="Pfam" id="PF08238">
    <property type="entry name" value="Sel1"/>
    <property type="match status" value="3"/>
</dbReference>
<dbReference type="NCBIfam" id="NF047621">
    <property type="entry name" value="FlgprotMotXVib"/>
    <property type="match status" value="1"/>
</dbReference>
<dbReference type="PANTHER" id="PTHR43628">
    <property type="entry name" value="ACTIVATOR OF C KINASE PROTEIN 1-RELATED"/>
    <property type="match status" value="1"/>
</dbReference>
<keyword evidence="3" id="KW-1185">Reference proteome</keyword>
<feature type="chain" id="PRO_5046414788" description="Flagellar protein MotX" evidence="1">
    <location>
        <begin position="19"/>
        <end position="207"/>
    </location>
</feature>
<dbReference type="Proteomes" id="UP000838672">
    <property type="component" value="Unassembled WGS sequence"/>
</dbReference>
<evidence type="ECO:0000313" key="3">
    <source>
        <dbReference type="Proteomes" id="UP000838672"/>
    </source>
</evidence>
<name>A0ABN8DX37_9VIBR</name>
<dbReference type="InterPro" id="IPR011990">
    <property type="entry name" value="TPR-like_helical_dom_sf"/>
</dbReference>
<gene>
    <name evidence="2" type="ORF">VST7929_02552</name>
</gene>
<dbReference type="RefSeq" id="WP_237467510.1">
    <property type="nucleotide sequence ID" value="NZ_CAKLDI010000001.1"/>
</dbReference>
<evidence type="ECO:0000313" key="2">
    <source>
        <dbReference type="EMBL" id="CAH0534607.1"/>
    </source>
</evidence>
<proteinExistence type="predicted"/>
<accession>A0ABN8DX37</accession>
<evidence type="ECO:0000256" key="1">
    <source>
        <dbReference type="SAM" id="SignalP"/>
    </source>
</evidence>
<keyword evidence="1" id="KW-0732">Signal</keyword>
<comment type="caution">
    <text evidence="2">The sequence shown here is derived from an EMBL/GenBank/DDBJ whole genome shotgun (WGS) entry which is preliminary data.</text>
</comment>
<evidence type="ECO:0008006" key="4">
    <source>
        <dbReference type="Google" id="ProtNLM"/>
    </source>
</evidence>
<reference evidence="2" key="1">
    <citation type="submission" date="2021-11" db="EMBL/GenBank/DDBJ databases">
        <authorList>
            <person name="Rodrigo-Torres L."/>
            <person name="Arahal R. D."/>
            <person name="Lucena T."/>
        </authorList>
    </citation>
    <scope>NUCLEOTIDE SEQUENCE</scope>
    <source>
        <strain evidence="2">CECT 7929</strain>
    </source>
</reference>
<dbReference type="SUPFAM" id="SSF81901">
    <property type="entry name" value="HCP-like"/>
    <property type="match status" value="1"/>
</dbReference>
<dbReference type="EMBL" id="CAKLDI010000001">
    <property type="protein sequence ID" value="CAH0534607.1"/>
    <property type="molecule type" value="Genomic_DNA"/>
</dbReference>
<dbReference type="Gene3D" id="1.25.40.10">
    <property type="entry name" value="Tetratricopeptide repeat domain"/>
    <property type="match status" value="1"/>
</dbReference>
<sequence>MKLRTLIFAMLFSTTAHALTEVGPAVEIYSEDQLLRQFATNAHLKQVKADDCQLVQDIQARALRVDYPAYQFLWGDMLTWGVCVDRDVEQGLYYIELAAQQGLPDALEQLGRYYAHGTLVQKDRERAIPYLREAASLGSVKARILLAQLLLDDVGSPLDYEDAYRWLYHTVTDDRKTHRQIAMLRNGLERRMPANIVARAKKRDTYW</sequence>
<dbReference type="InterPro" id="IPR052945">
    <property type="entry name" value="Mitotic_Regulator"/>
</dbReference>
<organism evidence="2 3">
    <name type="scientific">Vibrio stylophorae</name>
    <dbReference type="NCBI Taxonomy" id="659351"/>
    <lineage>
        <taxon>Bacteria</taxon>
        <taxon>Pseudomonadati</taxon>
        <taxon>Pseudomonadota</taxon>
        <taxon>Gammaproteobacteria</taxon>
        <taxon>Vibrionales</taxon>
        <taxon>Vibrionaceae</taxon>
        <taxon>Vibrio</taxon>
    </lineage>
</organism>
<dbReference type="PANTHER" id="PTHR43628:SF1">
    <property type="entry name" value="CHITIN SYNTHASE REGULATORY FACTOR 2-RELATED"/>
    <property type="match status" value="1"/>
</dbReference>
<dbReference type="SMART" id="SM00671">
    <property type="entry name" value="SEL1"/>
    <property type="match status" value="3"/>
</dbReference>
<dbReference type="InterPro" id="IPR006597">
    <property type="entry name" value="Sel1-like"/>
</dbReference>
<protein>
    <recommendedName>
        <fullName evidence="4">Flagellar protein MotX</fullName>
    </recommendedName>
</protein>
<feature type="signal peptide" evidence="1">
    <location>
        <begin position="1"/>
        <end position="18"/>
    </location>
</feature>